<reference evidence="4 5" key="1">
    <citation type="submission" date="2019-02" db="EMBL/GenBank/DDBJ databases">
        <authorList>
            <person name="Li S.-H."/>
        </authorList>
    </citation>
    <scope>NUCLEOTIDE SEQUENCE [LARGE SCALE GENOMIC DNA]</scope>
    <source>
        <strain evidence="4 5">IMCC14385</strain>
    </source>
</reference>
<organism evidence="4 5">
    <name type="scientific">Halioglobus maricola</name>
    <dbReference type="NCBI Taxonomy" id="2601894"/>
    <lineage>
        <taxon>Bacteria</taxon>
        <taxon>Pseudomonadati</taxon>
        <taxon>Pseudomonadota</taxon>
        <taxon>Gammaproteobacteria</taxon>
        <taxon>Cellvibrionales</taxon>
        <taxon>Halieaceae</taxon>
        <taxon>Halioglobus</taxon>
    </lineage>
</organism>
<dbReference type="Pfam" id="PF00440">
    <property type="entry name" value="TetR_N"/>
    <property type="match status" value="1"/>
</dbReference>
<dbReference type="InterPro" id="IPR001647">
    <property type="entry name" value="HTH_TetR"/>
</dbReference>
<feature type="domain" description="HTH tetR-type" evidence="3">
    <location>
        <begin position="16"/>
        <end position="75"/>
    </location>
</feature>
<proteinExistence type="predicted"/>
<dbReference type="SUPFAM" id="SSF46689">
    <property type="entry name" value="Homeodomain-like"/>
    <property type="match status" value="1"/>
</dbReference>
<keyword evidence="1 2" id="KW-0238">DNA-binding</keyword>
<dbReference type="KEGG" id="halc:EY643_08195"/>
<protein>
    <submittedName>
        <fullName evidence="4">TetR/AcrR family transcriptional regulator</fullName>
    </submittedName>
</protein>
<dbReference type="Gene3D" id="1.10.357.10">
    <property type="entry name" value="Tetracycline Repressor, domain 2"/>
    <property type="match status" value="1"/>
</dbReference>
<sequence length="200" mass="22219">MHEIVVSKRRVTPQQKAKRLEIIDETRKLLAEYGADISMEMVGAAAQVSRSTLYRYYVSREHLISEVTLEAGNRLVEYLEYDPPKGKTIGARTSYLCAQIVHVAEGSPKLLAACINNLASDDPVVTDAYVEIEQIIPRIFGTVSGTQKLQIAAEVWNTIFRYLFGGFILATTGKLSYSELAGDLAELCKSLLADIWDVKC</sequence>
<feature type="DNA-binding region" description="H-T-H motif" evidence="2">
    <location>
        <begin position="38"/>
        <end position="57"/>
    </location>
</feature>
<dbReference type="InterPro" id="IPR009057">
    <property type="entry name" value="Homeodomain-like_sf"/>
</dbReference>
<dbReference type="EMBL" id="CP036422">
    <property type="protein sequence ID" value="QFU75632.1"/>
    <property type="molecule type" value="Genomic_DNA"/>
</dbReference>
<dbReference type="RefSeq" id="WP_152661739.1">
    <property type="nucleotide sequence ID" value="NZ_CP036422.1"/>
</dbReference>
<dbReference type="Proteomes" id="UP000326287">
    <property type="component" value="Chromosome"/>
</dbReference>
<evidence type="ECO:0000313" key="5">
    <source>
        <dbReference type="Proteomes" id="UP000326287"/>
    </source>
</evidence>
<evidence type="ECO:0000256" key="2">
    <source>
        <dbReference type="PROSITE-ProRule" id="PRU00335"/>
    </source>
</evidence>
<gene>
    <name evidence="4" type="ORF">EY643_08195</name>
</gene>
<evidence type="ECO:0000256" key="1">
    <source>
        <dbReference type="ARBA" id="ARBA00023125"/>
    </source>
</evidence>
<dbReference type="AlphaFoldDB" id="A0A5P9NIR3"/>
<evidence type="ECO:0000259" key="3">
    <source>
        <dbReference type="PROSITE" id="PS50977"/>
    </source>
</evidence>
<name>A0A5P9NIR3_9GAMM</name>
<dbReference type="PRINTS" id="PR00455">
    <property type="entry name" value="HTHTETR"/>
</dbReference>
<dbReference type="GO" id="GO:0003677">
    <property type="term" value="F:DNA binding"/>
    <property type="evidence" value="ECO:0007669"/>
    <property type="project" value="UniProtKB-UniRule"/>
</dbReference>
<evidence type="ECO:0000313" key="4">
    <source>
        <dbReference type="EMBL" id="QFU75632.1"/>
    </source>
</evidence>
<dbReference type="PROSITE" id="PS50977">
    <property type="entry name" value="HTH_TETR_2"/>
    <property type="match status" value="1"/>
</dbReference>
<accession>A0A5P9NIR3</accession>
<dbReference type="OrthoDB" id="270177at2"/>
<keyword evidence="5" id="KW-1185">Reference proteome</keyword>